<dbReference type="Pfam" id="PF01590">
    <property type="entry name" value="GAF"/>
    <property type="match status" value="1"/>
</dbReference>
<proteinExistence type="predicted"/>
<dbReference type="InterPro" id="IPR003018">
    <property type="entry name" value="GAF"/>
</dbReference>
<evidence type="ECO:0000313" key="3">
    <source>
        <dbReference type="Proteomes" id="UP000177583"/>
    </source>
</evidence>
<organism evidence="2 3">
    <name type="scientific">Candidatus Lambdaproteobacteria bacterium RIFOXYD2_FULL_56_26</name>
    <dbReference type="NCBI Taxonomy" id="1817773"/>
    <lineage>
        <taxon>Bacteria</taxon>
        <taxon>Pseudomonadati</taxon>
        <taxon>Pseudomonadota</taxon>
        <taxon>Candidatus Lambdaproteobacteria</taxon>
    </lineage>
</organism>
<dbReference type="InterPro" id="IPR029016">
    <property type="entry name" value="GAF-like_dom_sf"/>
</dbReference>
<name>A0A1F6GUY4_9PROT</name>
<dbReference type="Gene3D" id="3.30.450.40">
    <property type="match status" value="1"/>
</dbReference>
<sequence length="1491" mass="167843">MSLTQEYPQFKLVLDHPYAKVYQAEGEPHLIKWVGLDEPLAEVEPLLAPFSPRVTVPGLVFPQQLRLAEGELLLLFENCPFLFLPQVVQGPLELGAFLGLAIELTQAVAKLHKQNLVHKDLTPFNILVDPNSGRCVLTGLYFDEHKNLLNQDSTPLHSLGEAFVYSAPEQTGRINRETSKASDLYALGVILFEYLTGHPPFSSKDQLELIHSHIALAPPSPSIFRPELPPVVEQILLRLLAKTDTDRYQDAQGLLADLWHCQRDWQEKGRIEDFPLEASKSRLGFVMPARLYGVEEHRKALVLAFQSAASGGVEMVLIKGAAGLGKSSLVGLLKEPIQEKGGLILEGRFEKQHKDTPYYCLREAFERLVNHLLTQDEAQLTEWRQLLDKELGENLGVLAEFLPDLRLILGPHREPPRLDPLETQNRLGYSILRFLNCFTKGGKPLVIFLDNFHFADSASLLTLQNLITDLNSRHLLMMVAYRDSLAIQSGSLNLFLEEIAKSGVPQRELSVRPLHEADLRSLLAEAFGSEQDFEELVKLLLDKTNGNPFFVKQLLGHLSEQDLITWDPQKELWVWDLPSLHKACQSKDVIDLLITKIKNLHEKAIETLKTAACIGTQFERSTLALGLELSEEELDQALEELLQKGMIFQETRAHGHDKLYHFLHNRIHLAASSLWVPQAKRKMHLAVGRKLLRAAPEAPAEDWIFKTVNQLNQAVELIEEWPERHQLAWLNLKAGDASRAIAAYETAWNYYTQGTELLSPEAWELDYGLAKELFVRRAEAEYYTGNTEAFKPIFQLLYDHLRTDEEKEAVISIKLNLFIKAGDLKQALEIGTEAINHFSKQKIPPNDAEISIVGQVLMQEMQARISAQKLENLLYLNEMDSNESKALMKLFTSVIPAAYFSKRSLWVYLTLKMVENSLNQGNCAASPFGYMHYAILLCCGLEDYQKGFGMGKLALTLNRKLEIPSQSPGLNFLFGAFVCHWKASTKESLDHLNAAAQQGVRFGDFIAASGALGYLVYTHLVAGTPLDGVALEIKKNEDFALQAKNPDLDQIFALVRLFLTLKDPESELPNPSDTEPLLKSLKASRNPLLLQWYHLILAQLYYFLGDYPKSLQQILKSDGQLRNYGQLSIPEHYFYFSLVVLANYPHMSFDERKRYWDILKGNRDKLRLLSSACEQNFLDRYLLVCAEMSATGGNFIETIDLYDKAIAAAKEQGRPQIQGLANELAARYYLSKNKTTIALAYLKEAQLAYRRWGAGAKLARMPKEYLGLLESSQEPVNPRGLVPQAQQSDLTSLARLLTTLDFESDPGALIRKLLKIMLETAGAQRGYFLVEQEGHFRIRAEGNSADNPEVKLCSLAFEDCNKIAHTVVSFVIRTKKTLVLGDAGNEVIFGYDPYVVQEKPKSILAMPMMNQSRLVGILYLENNLATQAFSKSRAEFLGLLVGHVALSLENAFLTATLTRNQELLTRTRRELETKISDLETKLGALALGSGK</sequence>
<dbReference type="SMART" id="SM00065">
    <property type="entry name" value="GAF"/>
    <property type="match status" value="1"/>
</dbReference>
<comment type="caution">
    <text evidence="2">The sequence shown here is derived from an EMBL/GenBank/DDBJ whole genome shotgun (WGS) entry which is preliminary data.</text>
</comment>
<dbReference type="InterPro" id="IPR011009">
    <property type="entry name" value="Kinase-like_dom_sf"/>
</dbReference>
<dbReference type="GO" id="GO:0005524">
    <property type="term" value="F:ATP binding"/>
    <property type="evidence" value="ECO:0007669"/>
    <property type="project" value="InterPro"/>
</dbReference>
<dbReference type="Pfam" id="PF00069">
    <property type="entry name" value="Pkinase"/>
    <property type="match status" value="1"/>
</dbReference>
<dbReference type="SUPFAM" id="SSF56112">
    <property type="entry name" value="Protein kinase-like (PK-like)"/>
    <property type="match status" value="1"/>
</dbReference>
<dbReference type="Gene3D" id="1.10.510.10">
    <property type="entry name" value="Transferase(Phosphotransferase) domain 1"/>
    <property type="match status" value="1"/>
</dbReference>
<dbReference type="Proteomes" id="UP000177583">
    <property type="component" value="Unassembled WGS sequence"/>
</dbReference>
<accession>A0A1F6GUY4</accession>
<feature type="domain" description="Protein kinase" evidence="1">
    <location>
        <begin position="1"/>
        <end position="260"/>
    </location>
</feature>
<dbReference type="SUPFAM" id="SSF52540">
    <property type="entry name" value="P-loop containing nucleoside triphosphate hydrolases"/>
    <property type="match status" value="1"/>
</dbReference>
<dbReference type="PROSITE" id="PS50011">
    <property type="entry name" value="PROTEIN_KINASE_DOM"/>
    <property type="match status" value="1"/>
</dbReference>
<dbReference type="InterPro" id="IPR053159">
    <property type="entry name" value="Hybrid_Histidine_Kinase"/>
</dbReference>
<dbReference type="SUPFAM" id="SSF55781">
    <property type="entry name" value="GAF domain-like"/>
    <property type="match status" value="1"/>
</dbReference>
<dbReference type="PANTHER" id="PTHR43642">
    <property type="entry name" value="HYBRID SIGNAL TRANSDUCTION HISTIDINE KINASE G"/>
    <property type="match status" value="1"/>
</dbReference>
<dbReference type="Pfam" id="PF13191">
    <property type="entry name" value="AAA_16"/>
    <property type="match status" value="1"/>
</dbReference>
<dbReference type="GO" id="GO:0004672">
    <property type="term" value="F:protein kinase activity"/>
    <property type="evidence" value="ECO:0007669"/>
    <property type="project" value="InterPro"/>
</dbReference>
<evidence type="ECO:0000259" key="1">
    <source>
        <dbReference type="PROSITE" id="PS50011"/>
    </source>
</evidence>
<dbReference type="InterPro" id="IPR027417">
    <property type="entry name" value="P-loop_NTPase"/>
</dbReference>
<dbReference type="SMART" id="SM00220">
    <property type="entry name" value="S_TKc"/>
    <property type="match status" value="1"/>
</dbReference>
<dbReference type="EMBL" id="MFNF01000027">
    <property type="protein sequence ID" value="OGH01918.1"/>
    <property type="molecule type" value="Genomic_DNA"/>
</dbReference>
<protein>
    <recommendedName>
        <fullName evidence="1">Protein kinase domain-containing protein</fullName>
    </recommendedName>
</protein>
<dbReference type="InterPro" id="IPR041664">
    <property type="entry name" value="AAA_16"/>
</dbReference>
<reference evidence="2 3" key="1">
    <citation type="journal article" date="2016" name="Nat. Commun.">
        <title>Thousands of microbial genomes shed light on interconnected biogeochemical processes in an aquifer system.</title>
        <authorList>
            <person name="Anantharaman K."/>
            <person name="Brown C.T."/>
            <person name="Hug L.A."/>
            <person name="Sharon I."/>
            <person name="Castelle C.J."/>
            <person name="Probst A.J."/>
            <person name="Thomas B.C."/>
            <person name="Singh A."/>
            <person name="Wilkins M.J."/>
            <person name="Karaoz U."/>
            <person name="Brodie E.L."/>
            <person name="Williams K.H."/>
            <person name="Hubbard S.S."/>
            <person name="Banfield J.F."/>
        </authorList>
    </citation>
    <scope>NUCLEOTIDE SEQUENCE [LARGE SCALE GENOMIC DNA]</scope>
</reference>
<dbReference type="Pfam" id="PF25503">
    <property type="entry name" value="TPR_CHK1"/>
    <property type="match status" value="1"/>
</dbReference>
<gene>
    <name evidence="2" type="ORF">A2557_04905</name>
</gene>
<evidence type="ECO:0000313" key="2">
    <source>
        <dbReference type="EMBL" id="OGH01918.1"/>
    </source>
</evidence>
<dbReference type="InterPro" id="IPR000719">
    <property type="entry name" value="Prot_kinase_dom"/>
</dbReference>
<dbReference type="PANTHER" id="PTHR43642:SF1">
    <property type="entry name" value="HYBRID SIGNAL TRANSDUCTION HISTIDINE KINASE G"/>
    <property type="match status" value="1"/>
</dbReference>